<protein>
    <recommendedName>
        <fullName evidence="1">Reverse transcriptase Ty1/copia-type domain-containing protein</fullName>
    </recommendedName>
</protein>
<reference evidence="2" key="1">
    <citation type="submission" date="2025-08" db="UniProtKB">
        <authorList>
            <consortium name="RefSeq"/>
        </authorList>
    </citation>
    <scope>IDENTIFICATION</scope>
</reference>
<evidence type="ECO:0000259" key="1">
    <source>
        <dbReference type="Pfam" id="PF07727"/>
    </source>
</evidence>
<organism evidence="2">
    <name type="scientific">Nicotiana tabacum</name>
    <name type="common">Common tobacco</name>
    <dbReference type="NCBI Taxonomy" id="4097"/>
    <lineage>
        <taxon>Eukaryota</taxon>
        <taxon>Viridiplantae</taxon>
        <taxon>Streptophyta</taxon>
        <taxon>Embryophyta</taxon>
        <taxon>Tracheophyta</taxon>
        <taxon>Spermatophyta</taxon>
        <taxon>Magnoliopsida</taxon>
        <taxon>eudicotyledons</taxon>
        <taxon>Gunneridae</taxon>
        <taxon>Pentapetalae</taxon>
        <taxon>asterids</taxon>
        <taxon>lamiids</taxon>
        <taxon>Solanales</taxon>
        <taxon>Solanaceae</taxon>
        <taxon>Nicotianoideae</taxon>
        <taxon>Nicotianeae</taxon>
        <taxon>Nicotiana</taxon>
    </lineage>
</organism>
<gene>
    <name evidence="2" type="primary">LOC107822256</name>
</gene>
<dbReference type="PaxDb" id="4097-A0A1S4CT30"/>
<dbReference type="RefSeq" id="XP_016504266.1">
    <property type="nucleotide sequence ID" value="XM_016648780.1"/>
</dbReference>
<dbReference type="AlphaFoldDB" id="A0A1S4CT30"/>
<evidence type="ECO:0000313" key="2">
    <source>
        <dbReference type="RefSeq" id="XP_016504266.1"/>
    </source>
</evidence>
<proteinExistence type="predicted"/>
<dbReference type="Pfam" id="PF07727">
    <property type="entry name" value="RVT_2"/>
    <property type="match status" value="1"/>
</dbReference>
<sequence>MKAQLEGTHVDCADSPSTGSKLVQLGINTVTGVYQVFLYFTVPFNEEASVSASVDVKNSLVNTIDKSNKMIQAKIKTFRSDNAWELGTSSSGSLLFSKKVPALPLILFFSSPLPLRRSSKPHGARGHLQDYVRTTLPPSLGSKSASYKDAMRKEFEALKANRTWDIVELPLGKKPIDCKWVYKVKYKADGSLKRYKARLVIRGDAQVEGVDFHETFSLVVKMSIMKSLIIIAVKQHRPLF</sequence>
<dbReference type="InterPro" id="IPR013103">
    <property type="entry name" value="RVT_2"/>
</dbReference>
<accession>A0A1S4CT30</accession>
<dbReference type="KEGG" id="nta:107822256"/>
<dbReference type="OrthoDB" id="411615at2759"/>
<name>A0A1S4CT30_TOBAC</name>
<feature type="domain" description="Reverse transcriptase Ty1/copia-type" evidence="1">
    <location>
        <begin position="161"/>
        <end position="238"/>
    </location>
</feature>
<dbReference type="STRING" id="4097.A0A1S4CT30"/>